<dbReference type="Pfam" id="PF04411">
    <property type="entry name" value="PDDEXK_7"/>
    <property type="match status" value="1"/>
</dbReference>
<evidence type="ECO:0000313" key="2">
    <source>
        <dbReference type="Proteomes" id="UP001529491"/>
    </source>
</evidence>
<dbReference type="EMBL" id="CP136522">
    <property type="protein sequence ID" value="WOT06218.1"/>
    <property type="molecule type" value="Genomic_DNA"/>
</dbReference>
<dbReference type="InterPro" id="IPR007505">
    <property type="entry name" value="PDDEXK_7"/>
</dbReference>
<gene>
    <name evidence="1" type="ORF">RGE70_05305</name>
</gene>
<dbReference type="RefSeq" id="WP_310470490.1">
    <property type="nucleotide sequence ID" value="NZ_CP136522.1"/>
</dbReference>
<proteinExistence type="predicted"/>
<organism evidence="1 2">
    <name type="scientific">Shewanella youngdeokensis</name>
    <dbReference type="NCBI Taxonomy" id="2999068"/>
    <lineage>
        <taxon>Bacteria</taxon>
        <taxon>Pseudomonadati</taxon>
        <taxon>Pseudomonadota</taxon>
        <taxon>Gammaproteobacteria</taxon>
        <taxon>Alteromonadales</taxon>
        <taxon>Shewanellaceae</taxon>
        <taxon>Shewanella</taxon>
    </lineage>
</organism>
<accession>A0ABZ0K0Y3</accession>
<reference evidence="1 2" key="1">
    <citation type="submission" date="2023-10" db="EMBL/GenBank/DDBJ databases">
        <title>Complete genome sequence of Shewanella sp. DAU334.</title>
        <authorList>
            <person name="Lee Y.-S."/>
            <person name="Jeong H.-R."/>
            <person name="Hwang E.-J."/>
            <person name="Choi Y.-L."/>
            <person name="Kim G.-D."/>
        </authorList>
    </citation>
    <scope>NUCLEOTIDE SEQUENCE [LARGE SCALE GENOMIC DNA]</scope>
    <source>
        <strain evidence="1 2">DAU334</strain>
    </source>
</reference>
<keyword evidence="2" id="KW-1185">Reference proteome</keyword>
<evidence type="ECO:0000313" key="1">
    <source>
        <dbReference type="EMBL" id="WOT06218.1"/>
    </source>
</evidence>
<name>A0ABZ0K0Y3_9GAMM</name>
<protein>
    <submittedName>
        <fullName evidence="1">Nuclease domain-containing protein</fullName>
    </submittedName>
</protein>
<sequence>MSIEWLLKSNSSQHDLMSESEVFVPDDIEYELIINTKIDSNGNDRKPELYIGDIAIKLGMSRNHNKTTSFSSRVSSNFFDNAHFLNYFGESELVLITHDKGQKIEYTKVINVTLKKKKADIAIDMLNYLSKNMDDIAQICFSKTRSGFKPSKDTCNNTVKFENLKNALEYLEVHIESFSRTKKTKIRSQLEMYSDKPPVYDHNTTMWLLSNFDKLKVTKKQDHNVVINRKFYNIELPKSNTYLCTDEKENHVIHYFLMTGINYCLELRKLLKSQEQKTTTSFENNEYIRFDQVIKNSINPIIKRKGQKVDEITNRLIKLKKTFDIIAPINKLKPQLPIQTSYTLKNNHYSSAFNLFKYFYDSNGADRSNDLSILMGIRNLSQIYEFSCLYQLVNALKQYSYDKGGLITTRLVTHDKTWEGKQTMKINVLANQFVFKFDKDRDITLYYEKPFHVIDRYAPQDNTIIRISKSTRPYRPDYTIRVDNKSTGDHHYIILDAKFMTLKNVRTKYKEMHSKYAQELKSVKNKIIDNTAIKYVGLLYALSEDNIFSEDSYISAEHKPNGMLPISPYFSSFHLGVEENGTTKYIIENYLL</sequence>
<dbReference type="Proteomes" id="UP001529491">
    <property type="component" value="Chromosome"/>
</dbReference>